<reference evidence="3" key="2">
    <citation type="submission" date="2019-03" db="EMBL/GenBank/DDBJ databases">
        <authorList>
            <person name="Yan Y.-Q."/>
            <person name="Du Z.-J."/>
        </authorList>
    </citation>
    <scope>NUCLEOTIDE SEQUENCE</scope>
    <source>
        <strain evidence="3">PP-F2FG21</strain>
    </source>
</reference>
<evidence type="ECO:0000313" key="2">
    <source>
        <dbReference type="EMBL" id="MBB3967561.1"/>
    </source>
</evidence>
<evidence type="ECO:0000313" key="3">
    <source>
        <dbReference type="EMBL" id="TEW69379.1"/>
    </source>
</evidence>
<feature type="signal peptide" evidence="1">
    <location>
        <begin position="1"/>
        <end position="21"/>
    </location>
</feature>
<protein>
    <submittedName>
        <fullName evidence="3">DUF2490 domain-containing protein</fullName>
    </submittedName>
</protein>
<accession>A0A4Y8AM11</accession>
<dbReference type="RefSeq" id="WP_134335211.1">
    <property type="nucleotide sequence ID" value="NZ_BMCZ01000007.1"/>
</dbReference>
<dbReference type="Proteomes" id="UP000583101">
    <property type="component" value="Unassembled WGS sequence"/>
</dbReference>
<dbReference type="InterPro" id="IPR019619">
    <property type="entry name" value="DUF2490"/>
</dbReference>
<comment type="caution">
    <text evidence="3">The sequence shown here is derived from an EMBL/GenBank/DDBJ whole genome shotgun (WGS) entry which is preliminary data.</text>
</comment>
<dbReference type="AlphaFoldDB" id="A0A4Y8AM11"/>
<organism evidence="3 4">
    <name type="scientific">Mucilaginibacter phyllosphaerae</name>
    <dbReference type="NCBI Taxonomy" id="1812349"/>
    <lineage>
        <taxon>Bacteria</taxon>
        <taxon>Pseudomonadati</taxon>
        <taxon>Bacteroidota</taxon>
        <taxon>Sphingobacteriia</taxon>
        <taxon>Sphingobacteriales</taxon>
        <taxon>Sphingobacteriaceae</taxon>
        <taxon>Mucilaginibacter</taxon>
    </lineage>
</organism>
<dbReference type="EMBL" id="JACIEG010000001">
    <property type="protein sequence ID" value="MBB3967561.1"/>
    <property type="molecule type" value="Genomic_DNA"/>
</dbReference>
<proteinExistence type="predicted"/>
<dbReference type="Proteomes" id="UP000297248">
    <property type="component" value="Unassembled WGS sequence"/>
</dbReference>
<feature type="chain" id="PRO_5044616785" evidence="1">
    <location>
        <begin position="22"/>
        <end position="252"/>
    </location>
</feature>
<evidence type="ECO:0000313" key="4">
    <source>
        <dbReference type="Proteomes" id="UP000297248"/>
    </source>
</evidence>
<dbReference type="EMBL" id="SNQG01000001">
    <property type="protein sequence ID" value="TEW69379.1"/>
    <property type="molecule type" value="Genomic_DNA"/>
</dbReference>
<sequence length="252" mass="29251">MKKNLLIFSLLITISAPKLLAQEYSLSGWVALFYTQKFTKKWGVSVDAQSRSANNYAMWDHAYKSNPGTVNYDYVTTLLLRPSLNYYFANKMISVGYVYIATNSWATDSAKTFNPESRSWEQFSINTKIGKAAILQQRFRLEQRFLANTTAKQTPYFSQRLRYFARAVIPLKKTAVFTNGVFVGLQNEVFANVQNNHNVNYHLFDQNRAYVSLGFRMKKRADLEFGYLNQFVQQKTSTYFNHVIQAAIYTRF</sequence>
<reference evidence="2 5" key="3">
    <citation type="submission" date="2020-08" db="EMBL/GenBank/DDBJ databases">
        <title>Genomic Encyclopedia of Type Strains, Phase IV (KMG-IV): sequencing the most valuable type-strain genomes for metagenomic binning, comparative biology and taxonomic classification.</title>
        <authorList>
            <person name="Goeker M."/>
        </authorList>
    </citation>
    <scope>NUCLEOTIDE SEQUENCE [LARGE SCALE GENOMIC DNA]</scope>
    <source>
        <strain evidence="2 5">DSM 100995</strain>
    </source>
</reference>
<dbReference type="Pfam" id="PF10677">
    <property type="entry name" value="DUF2490"/>
    <property type="match status" value="1"/>
</dbReference>
<dbReference type="OrthoDB" id="1118734at2"/>
<keyword evidence="1" id="KW-0732">Signal</keyword>
<evidence type="ECO:0000256" key="1">
    <source>
        <dbReference type="SAM" id="SignalP"/>
    </source>
</evidence>
<gene>
    <name evidence="3" type="ORF">E2R65_04205</name>
    <name evidence="2" type="ORF">GGR35_000147</name>
</gene>
<evidence type="ECO:0000313" key="5">
    <source>
        <dbReference type="Proteomes" id="UP000583101"/>
    </source>
</evidence>
<keyword evidence="5" id="KW-1185">Reference proteome</keyword>
<reference evidence="3 4" key="1">
    <citation type="journal article" date="2016" name="Int. J. Syst. Evol. Microbiol.">
        <title>Proposal of Mucilaginibacter phyllosphaerae sp. nov. isolated from the phyllosphere of Galium album.</title>
        <authorList>
            <person name="Aydogan E.L."/>
            <person name="Busse H.J."/>
            <person name="Moser G."/>
            <person name="Muller C."/>
            <person name="Kampfer P."/>
            <person name="Glaeser S.P."/>
        </authorList>
    </citation>
    <scope>NUCLEOTIDE SEQUENCE [LARGE SCALE GENOMIC DNA]</scope>
    <source>
        <strain evidence="3 4">PP-F2FG21</strain>
    </source>
</reference>
<name>A0A4Y8AM11_9SPHI</name>